<evidence type="ECO:0000313" key="3">
    <source>
        <dbReference type="Proteomes" id="UP000478052"/>
    </source>
</evidence>
<dbReference type="Proteomes" id="UP000478052">
    <property type="component" value="Unassembled WGS sequence"/>
</dbReference>
<gene>
    <name evidence="2" type="ORF">FWK35_00019963</name>
</gene>
<sequence length="76" mass="8643">MKFKSIHKFNPVNPVIGDSVRVSLPGAEKTYYGIIYIIFICILLYIYLLFVNINSIVHPIDQGWPKSQSRSTGINT</sequence>
<dbReference type="AlphaFoldDB" id="A0A6G0ZJQ1"/>
<dbReference type="EMBL" id="VUJU01000292">
    <property type="protein sequence ID" value="KAF0771448.1"/>
    <property type="molecule type" value="Genomic_DNA"/>
</dbReference>
<name>A0A6G0ZJQ1_APHCR</name>
<feature type="transmembrane region" description="Helical" evidence="1">
    <location>
        <begin position="31"/>
        <end position="50"/>
    </location>
</feature>
<keyword evidence="1" id="KW-0812">Transmembrane</keyword>
<reference evidence="2 3" key="1">
    <citation type="submission" date="2019-08" db="EMBL/GenBank/DDBJ databases">
        <title>Whole genome of Aphis craccivora.</title>
        <authorList>
            <person name="Voronova N.V."/>
            <person name="Shulinski R.S."/>
            <person name="Bandarenka Y.V."/>
            <person name="Zhorov D.G."/>
            <person name="Warner D."/>
        </authorList>
    </citation>
    <scope>NUCLEOTIDE SEQUENCE [LARGE SCALE GENOMIC DNA]</scope>
    <source>
        <strain evidence="2">180601</strain>
        <tissue evidence="2">Whole Body</tissue>
    </source>
</reference>
<accession>A0A6G0ZJQ1</accession>
<organism evidence="2 3">
    <name type="scientific">Aphis craccivora</name>
    <name type="common">Cowpea aphid</name>
    <dbReference type="NCBI Taxonomy" id="307492"/>
    <lineage>
        <taxon>Eukaryota</taxon>
        <taxon>Metazoa</taxon>
        <taxon>Ecdysozoa</taxon>
        <taxon>Arthropoda</taxon>
        <taxon>Hexapoda</taxon>
        <taxon>Insecta</taxon>
        <taxon>Pterygota</taxon>
        <taxon>Neoptera</taxon>
        <taxon>Paraneoptera</taxon>
        <taxon>Hemiptera</taxon>
        <taxon>Sternorrhyncha</taxon>
        <taxon>Aphidomorpha</taxon>
        <taxon>Aphidoidea</taxon>
        <taxon>Aphididae</taxon>
        <taxon>Aphidini</taxon>
        <taxon>Aphis</taxon>
        <taxon>Aphis</taxon>
    </lineage>
</organism>
<keyword evidence="1" id="KW-1133">Transmembrane helix</keyword>
<evidence type="ECO:0000313" key="2">
    <source>
        <dbReference type="EMBL" id="KAF0771448.1"/>
    </source>
</evidence>
<proteinExistence type="predicted"/>
<keyword evidence="3" id="KW-1185">Reference proteome</keyword>
<evidence type="ECO:0000256" key="1">
    <source>
        <dbReference type="SAM" id="Phobius"/>
    </source>
</evidence>
<comment type="caution">
    <text evidence="2">The sequence shown here is derived from an EMBL/GenBank/DDBJ whole genome shotgun (WGS) entry which is preliminary data.</text>
</comment>
<protein>
    <submittedName>
        <fullName evidence="2">Uncharacterized protein</fullName>
    </submittedName>
</protein>
<keyword evidence="1" id="KW-0472">Membrane</keyword>